<dbReference type="EMBL" id="JAKMXF010000303">
    <property type="protein sequence ID" value="KAI6651526.1"/>
    <property type="molecule type" value="Genomic_DNA"/>
</dbReference>
<comment type="caution">
    <text evidence="5">The sequence shown here is derived from an EMBL/GenBank/DDBJ whole genome shotgun (WGS) entry which is preliminary data.</text>
</comment>
<dbReference type="GO" id="GO:0099078">
    <property type="term" value="C:BORC complex"/>
    <property type="evidence" value="ECO:0007669"/>
    <property type="project" value="TreeGrafter"/>
</dbReference>
<gene>
    <name evidence="5" type="ORF">LOD99_5134</name>
</gene>
<sequence>MHNTRLSSSTTQRAIKITNSLSEIYQYSAFQPSLGLYHVQDHMRRSMSELVSRGEEFNDKNQELKGVVFDCQYTVDEMKRISLASNTLSNVNILLIQAIDRKRQLDEARILSRPPVPQSGATSINS</sequence>
<accession>A0AAV7JS57</accession>
<comment type="subcellular location">
    <subcellularLocation>
        <location evidence="1">Lysosome membrane</location>
    </subcellularLocation>
</comment>
<evidence type="ECO:0000256" key="2">
    <source>
        <dbReference type="ARBA" id="ARBA00010463"/>
    </source>
</evidence>
<keyword evidence="4" id="KW-0458">Lysosome</keyword>
<dbReference type="Proteomes" id="UP001165289">
    <property type="component" value="Unassembled WGS sequence"/>
</dbReference>
<evidence type="ECO:0000256" key="1">
    <source>
        <dbReference type="ARBA" id="ARBA00004656"/>
    </source>
</evidence>
<evidence type="ECO:0000313" key="5">
    <source>
        <dbReference type="EMBL" id="KAI6651526.1"/>
    </source>
</evidence>
<dbReference type="PANTHER" id="PTHR21146">
    <property type="entry name" value="MEF2B PROTEIN"/>
    <property type="match status" value="1"/>
</dbReference>
<evidence type="ECO:0000256" key="3">
    <source>
        <dbReference type="ARBA" id="ARBA00023136"/>
    </source>
</evidence>
<comment type="similarity">
    <text evidence="2">Belongs to the BORCS8 family.</text>
</comment>
<evidence type="ECO:0000313" key="6">
    <source>
        <dbReference type="Proteomes" id="UP001165289"/>
    </source>
</evidence>
<protein>
    <submittedName>
        <fullName evidence="5">Protein MEF2BNB isoform X3</fullName>
    </submittedName>
</protein>
<dbReference type="PANTHER" id="PTHR21146:SF0">
    <property type="entry name" value="BLOC-1-RELATED COMPLEX SUBUNIT 8"/>
    <property type="match status" value="1"/>
</dbReference>
<evidence type="ECO:0000256" key="4">
    <source>
        <dbReference type="ARBA" id="ARBA00023228"/>
    </source>
</evidence>
<reference evidence="5 6" key="1">
    <citation type="journal article" date="2023" name="BMC Biol.">
        <title>The compact genome of the sponge Oopsacas minuta (Hexactinellida) is lacking key metazoan core genes.</title>
        <authorList>
            <person name="Santini S."/>
            <person name="Schenkelaars Q."/>
            <person name="Jourda C."/>
            <person name="Duchesne M."/>
            <person name="Belahbib H."/>
            <person name="Rocher C."/>
            <person name="Selva M."/>
            <person name="Riesgo A."/>
            <person name="Vervoort M."/>
            <person name="Leys S.P."/>
            <person name="Kodjabachian L."/>
            <person name="Le Bivic A."/>
            <person name="Borchiellini C."/>
            <person name="Claverie J.M."/>
            <person name="Renard E."/>
        </authorList>
    </citation>
    <scope>NUCLEOTIDE SEQUENCE [LARGE SCALE GENOMIC DNA]</scope>
    <source>
        <strain evidence="5">SPO-2</strain>
    </source>
</reference>
<proteinExistence type="inferred from homology"/>
<dbReference type="InterPro" id="IPR019320">
    <property type="entry name" value="BORCS8"/>
</dbReference>
<name>A0AAV7JS57_9METZ</name>
<dbReference type="Pfam" id="PF10167">
    <property type="entry name" value="BORCS8"/>
    <property type="match status" value="1"/>
</dbReference>
<dbReference type="GO" id="GO:0005765">
    <property type="term" value="C:lysosomal membrane"/>
    <property type="evidence" value="ECO:0007669"/>
    <property type="project" value="UniProtKB-SubCell"/>
</dbReference>
<keyword evidence="6" id="KW-1185">Reference proteome</keyword>
<dbReference type="AlphaFoldDB" id="A0AAV7JS57"/>
<organism evidence="5 6">
    <name type="scientific">Oopsacas minuta</name>
    <dbReference type="NCBI Taxonomy" id="111878"/>
    <lineage>
        <taxon>Eukaryota</taxon>
        <taxon>Metazoa</taxon>
        <taxon>Porifera</taxon>
        <taxon>Hexactinellida</taxon>
        <taxon>Hexasterophora</taxon>
        <taxon>Lyssacinosida</taxon>
        <taxon>Leucopsacidae</taxon>
        <taxon>Oopsacas</taxon>
    </lineage>
</organism>
<keyword evidence="3" id="KW-0472">Membrane</keyword>